<feature type="transmembrane region" description="Helical" evidence="1">
    <location>
        <begin position="12"/>
        <end position="29"/>
    </location>
</feature>
<name>A0A4Q7KHS3_9PSEU</name>
<feature type="transmembrane region" description="Helical" evidence="1">
    <location>
        <begin position="221"/>
        <end position="239"/>
    </location>
</feature>
<protein>
    <submittedName>
        <fullName evidence="2">Uncharacterized protein</fullName>
    </submittedName>
</protein>
<feature type="transmembrane region" description="Helical" evidence="1">
    <location>
        <begin position="160"/>
        <end position="185"/>
    </location>
</feature>
<evidence type="ECO:0000313" key="3">
    <source>
        <dbReference type="Proteomes" id="UP000294257"/>
    </source>
</evidence>
<feature type="transmembrane region" description="Helical" evidence="1">
    <location>
        <begin position="128"/>
        <end position="148"/>
    </location>
</feature>
<proteinExistence type="predicted"/>
<dbReference type="EMBL" id="SGWQ01000008">
    <property type="protein sequence ID" value="RZS34842.1"/>
    <property type="molecule type" value="Genomic_DNA"/>
</dbReference>
<feature type="transmembrane region" description="Helical" evidence="1">
    <location>
        <begin position="96"/>
        <end position="116"/>
    </location>
</feature>
<reference evidence="2 3" key="1">
    <citation type="submission" date="2019-02" db="EMBL/GenBank/DDBJ databases">
        <title>Genomic Encyclopedia of Type Strains, Phase IV (KMG-IV): sequencing the most valuable type-strain genomes for metagenomic binning, comparative biology and taxonomic classification.</title>
        <authorList>
            <person name="Goeker M."/>
        </authorList>
    </citation>
    <scope>NUCLEOTIDE SEQUENCE [LARGE SCALE GENOMIC DNA]</scope>
    <source>
        <strain evidence="2 3">DSM 101727</strain>
    </source>
</reference>
<organism evidence="2 3">
    <name type="scientific">Herbihabitans rhizosphaerae</name>
    <dbReference type="NCBI Taxonomy" id="1872711"/>
    <lineage>
        <taxon>Bacteria</taxon>
        <taxon>Bacillati</taxon>
        <taxon>Actinomycetota</taxon>
        <taxon>Actinomycetes</taxon>
        <taxon>Pseudonocardiales</taxon>
        <taxon>Pseudonocardiaceae</taxon>
        <taxon>Herbihabitans</taxon>
    </lineage>
</organism>
<keyword evidence="3" id="KW-1185">Reference proteome</keyword>
<keyword evidence="1" id="KW-0812">Transmembrane</keyword>
<comment type="caution">
    <text evidence="2">The sequence shown here is derived from an EMBL/GenBank/DDBJ whole genome shotgun (WGS) entry which is preliminary data.</text>
</comment>
<dbReference type="Proteomes" id="UP000294257">
    <property type="component" value="Unassembled WGS sequence"/>
</dbReference>
<gene>
    <name evidence="2" type="ORF">EV193_108192</name>
</gene>
<evidence type="ECO:0000256" key="1">
    <source>
        <dbReference type="SAM" id="Phobius"/>
    </source>
</evidence>
<evidence type="ECO:0000313" key="2">
    <source>
        <dbReference type="EMBL" id="RZS34842.1"/>
    </source>
</evidence>
<keyword evidence="1" id="KW-1133">Transmembrane helix</keyword>
<dbReference type="RefSeq" id="WP_130346281.1">
    <property type="nucleotide sequence ID" value="NZ_SGWQ01000008.1"/>
</dbReference>
<accession>A0A4Q7KHS3</accession>
<sequence>MTGQLPTHRHDWFPLALLGFLVLGVLVLADSTDFWRPRFEFLTMEEFHRQQALPEPSSLGFVNPWYMPTVLAIVFLATVVFCAVRARDAGTPIPMITLGLIIGGGAIVGVYCYVIAGLEVSTSDLVTVWLGPLAVLGAAAAAWSYLGLGPGAQQAKIVGSVCLAAAAFGMVVALAPAIVEGLLVLTGLTVLGYLERTVLPVLAGLVFLATTWFLRPGPTGVVIPAAALLLAAFAALLMAQRRQPDAVR</sequence>
<feature type="transmembrane region" description="Helical" evidence="1">
    <location>
        <begin position="65"/>
        <end position="84"/>
    </location>
</feature>
<keyword evidence="1" id="KW-0472">Membrane</keyword>
<dbReference type="AlphaFoldDB" id="A0A4Q7KHS3"/>